<dbReference type="Gene3D" id="1.10.8.280">
    <property type="entry name" value="ABC transporter ATPase domain-like"/>
    <property type="match status" value="1"/>
</dbReference>
<dbReference type="InterPro" id="IPR027417">
    <property type="entry name" value="P-loop_NTPase"/>
</dbReference>
<keyword evidence="6" id="KW-0228">DNA excision</keyword>
<evidence type="ECO:0000256" key="13">
    <source>
        <dbReference type="ARBA" id="ARBA00042156"/>
    </source>
</evidence>
<organism evidence="15 16">
    <name type="scientific">Enterococcus termitis</name>
    <dbReference type="NCBI Taxonomy" id="332950"/>
    <lineage>
        <taxon>Bacteria</taxon>
        <taxon>Bacillati</taxon>
        <taxon>Bacillota</taxon>
        <taxon>Bacilli</taxon>
        <taxon>Lactobacillales</taxon>
        <taxon>Enterococcaceae</taxon>
        <taxon>Enterococcus</taxon>
    </lineage>
</organism>
<dbReference type="PANTHER" id="PTHR43152">
    <property type="entry name" value="UVRABC SYSTEM PROTEIN A"/>
    <property type="match status" value="1"/>
</dbReference>
<evidence type="ECO:0000256" key="12">
    <source>
        <dbReference type="ARBA" id="ARBA00039316"/>
    </source>
</evidence>
<keyword evidence="9" id="KW-0238">DNA-binding</keyword>
<evidence type="ECO:0000256" key="6">
    <source>
        <dbReference type="ARBA" id="ARBA00022769"/>
    </source>
</evidence>
<dbReference type="OrthoDB" id="9809851at2"/>
<keyword evidence="5" id="KW-0227">DNA damage</keyword>
<evidence type="ECO:0000256" key="2">
    <source>
        <dbReference type="ARBA" id="ARBA00022490"/>
    </source>
</evidence>
<dbReference type="PANTHER" id="PTHR43152:SF3">
    <property type="entry name" value="UVRABC SYSTEM PROTEIN A"/>
    <property type="match status" value="1"/>
</dbReference>
<dbReference type="CDD" id="cd03270">
    <property type="entry name" value="ABC_UvrA_I"/>
    <property type="match status" value="1"/>
</dbReference>
<keyword evidence="10" id="KW-0234">DNA repair</keyword>
<accession>A0A1E5G8V1</accession>
<dbReference type="GO" id="GO:0005524">
    <property type="term" value="F:ATP binding"/>
    <property type="evidence" value="ECO:0007669"/>
    <property type="project" value="UniProtKB-KW"/>
</dbReference>
<dbReference type="InterPro" id="IPR017871">
    <property type="entry name" value="ABC_transporter-like_CS"/>
</dbReference>
<keyword evidence="4" id="KW-0547">Nucleotide-binding</keyword>
<gene>
    <name evidence="15" type="ORF">BCR25_11165</name>
</gene>
<dbReference type="Proteomes" id="UP000095094">
    <property type="component" value="Unassembled WGS sequence"/>
</dbReference>
<keyword evidence="7" id="KW-0067">ATP-binding</keyword>
<dbReference type="Pfam" id="PF00005">
    <property type="entry name" value="ABC_tran"/>
    <property type="match status" value="1"/>
</dbReference>
<dbReference type="GO" id="GO:0016887">
    <property type="term" value="F:ATP hydrolysis activity"/>
    <property type="evidence" value="ECO:0007669"/>
    <property type="project" value="InterPro"/>
</dbReference>
<keyword evidence="8" id="KW-0267">Excision nuclease</keyword>
<dbReference type="AlphaFoldDB" id="A0A1E5G8V1"/>
<name>A0A1E5G8V1_9ENTE</name>
<dbReference type="GO" id="GO:0003677">
    <property type="term" value="F:DNA binding"/>
    <property type="evidence" value="ECO:0007669"/>
    <property type="project" value="UniProtKB-KW"/>
</dbReference>
<dbReference type="SUPFAM" id="SSF52540">
    <property type="entry name" value="P-loop containing nucleoside triphosphate hydrolases"/>
    <property type="match status" value="2"/>
</dbReference>
<dbReference type="PROSITE" id="PS00211">
    <property type="entry name" value="ABC_TRANSPORTER_1"/>
    <property type="match status" value="1"/>
</dbReference>
<sequence>MTEYVTINGARENNLKNVSVKIPKRKITVFTGVSGSGKSSIVFETIANESQRQLNETFSAFIQNFLPKYQQPDVDSIENLSTSVVINQKRLGGNSRSTLGTITDINPLLRVLFSRFGQPSIGTANYFSFNDQAGMCLECQGIGKTVRIDEEKFLDRSQSLNSGAIQFSAFKNTEWYMKGYLDSGLFDNDKKIEDYTEQELETLLYGKDFKVKIDGVNLSYEGLFTKFNRLYLQKEGEISPRTQKLINEYTQEACCPTCDGKRLSQASLAVKVGDYSIADFTSMELGTMLEVLDTLDVPNAQPIIKNLKEKISHLVEIGLGYLSLERETTTLSGGESQRVKMVKHLNNSLVDLIYIFDEPSIGLHPRDVHRLNELLFKLRDKGNTVIVIEHDPDVIKIADHVIEVGPQAGKHGGNIMFEGTYQELLASDTLTGNFLNNQTVLKSEVRPAKEFYQGRSSTMHNLKNSTLRIPKKTLTMITGVAGSGKSTLVKDSFLAEYPEAIVIDQAAAQTNSRSNPATYIGIMDNIRKLFGKANDVSPSLFSYNSKGGCENCKGQGFIETNLAFMEAIKSECDVCHGKRYKQEVLAYQFQGKNITEVLALTVEDALDFFQESAILKKINAMDQVGLSYLTLGQPMNTLSGGECQRMKLASEFYKKGSIYVLDEPSTGLHLSDIEHLLQIMNHLVDQGNTVVVIEHHVDLIKQGDWIVDIGPDGGNQGGEIVFEGEPGAIKDSRSITGKYI</sequence>
<evidence type="ECO:0000313" key="16">
    <source>
        <dbReference type="Proteomes" id="UP000095094"/>
    </source>
</evidence>
<evidence type="ECO:0000256" key="1">
    <source>
        <dbReference type="ARBA" id="ARBA00004496"/>
    </source>
</evidence>
<evidence type="ECO:0000256" key="4">
    <source>
        <dbReference type="ARBA" id="ARBA00022741"/>
    </source>
</evidence>
<dbReference type="GO" id="GO:0005737">
    <property type="term" value="C:cytoplasm"/>
    <property type="evidence" value="ECO:0007669"/>
    <property type="project" value="UniProtKB-SubCell"/>
</dbReference>
<evidence type="ECO:0000256" key="8">
    <source>
        <dbReference type="ARBA" id="ARBA00022881"/>
    </source>
</evidence>
<proteinExistence type="inferred from homology"/>
<evidence type="ECO:0000256" key="5">
    <source>
        <dbReference type="ARBA" id="ARBA00022763"/>
    </source>
</evidence>
<dbReference type="Gene3D" id="1.20.1580.10">
    <property type="entry name" value="ABC transporter ATPase like domain"/>
    <property type="match status" value="2"/>
</dbReference>
<dbReference type="EMBL" id="MIJY01000045">
    <property type="protein sequence ID" value="OEG09122.1"/>
    <property type="molecule type" value="Genomic_DNA"/>
</dbReference>
<evidence type="ECO:0000256" key="9">
    <source>
        <dbReference type="ARBA" id="ARBA00023125"/>
    </source>
</evidence>
<keyword evidence="2" id="KW-0963">Cytoplasm</keyword>
<evidence type="ECO:0000256" key="10">
    <source>
        <dbReference type="ARBA" id="ARBA00023204"/>
    </source>
</evidence>
<comment type="subcellular location">
    <subcellularLocation>
        <location evidence="1">Cytoplasm</location>
    </subcellularLocation>
</comment>
<dbReference type="Gene3D" id="3.40.50.300">
    <property type="entry name" value="P-loop containing nucleotide triphosphate hydrolases"/>
    <property type="match status" value="3"/>
</dbReference>
<feature type="domain" description="ABC transporter" evidence="14">
    <location>
        <begin position="435"/>
        <end position="736"/>
    </location>
</feature>
<dbReference type="SMART" id="SM00382">
    <property type="entry name" value="AAA"/>
    <property type="match status" value="2"/>
</dbReference>
<protein>
    <recommendedName>
        <fullName evidence="12">UvrABC system protein A</fullName>
    </recommendedName>
    <alternativeName>
        <fullName evidence="13">Excinuclease ABC subunit A</fullName>
    </alternativeName>
</protein>
<evidence type="ECO:0000256" key="11">
    <source>
        <dbReference type="ARBA" id="ARBA00038000"/>
    </source>
</evidence>
<evidence type="ECO:0000259" key="14">
    <source>
        <dbReference type="PROSITE" id="PS50893"/>
    </source>
</evidence>
<dbReference type="GO" id="GO:0006281">
    <property type="term" value="P:DNA repair"/>
    <property type="evidence" value="ECO:0007669"/>
    <property type="project" value="UniProtKB-KW"/>
</dbReference>
<evidence type="ECO:0000313" key="15">
    <source>
        <dbReference type="EMBL" id="OEG09122.1"/>
    </source>
</evidence>
<comment type="similarity">
    <text evidence="11">Belongs to the ABC transporter superfamily. UvrA family.</text>
</comment>
<evidence type="ECO:0000256" key="3">
    <source>
        <dbReference type="ARBA" id="ARBA00022737"/>
    </source>
</evidence>
<reference evidence="16" key="1">
    <citation type="submission" date="2016-09" db="EMBL/GenBank/DDBJ databases">
        <authorList>
            <person name="Gulvik C.A."/>
        </authorList>
    </citation>
    <scope>NUCLEOTIDE SEQUENCE [LARGE SCALE GENOMIC DNA]</scope>
    <source>
        <strain evidence="16">LMG 8895</strain>
    </source>
</reference>
<dbReference type="RefSeq" id="WP_069664812.1">
    <property type="nucleotide sequence ID" value="NZ_JBHUJJ010000001.1"/>
</dbReference>
<comment type="caution">
    <text evidence="15">The sequence shown here is derived from an EMBL/GenBank/DDBJ whole genome shotgun (WGS) entry which is preliminary data.</text>
</comment>
<dbReference type="InterPro" id="IPR003593">
    <property type="entry name" value="AAA+_ATPase"/>
</dbReference>
<keyword evidence="16" id="KW-1185">Reference proteome</keyword>
<keyword evidence="3" id="KW-0677">Repeat</keyword>
<dbReference type="PROSITE" id="PS50893">
    <property type="entry name" value="ABC_TRANSPORTER_2"/>
    <property type="match status" value="1"/>
</dbReference>
<evidence type="ECO:0000256" key="7">
    <source>
        <dbReference type="ARBA" id="ARBA00022840"/>
    </source>
</evidence>
<dbReference type="GO" id="GO:0004518">
    <property type="term" value="F:nuclease activity"/>
    <property type="evidence" value="ECO:0007669"/>
    <property type="project" value="UniProtKB-KW"/>
</dbReference>
<dbReference type="InterPro" id="IPR003439">
    <property type="entry name" value="ABC_transporter-like_ATP-bd"/>
</dbReference>